<sequence>MVRFLKGVAAGGFAVLALWVIFWAGQLGRPHPNNEWINGAISYKQTIAGTLPSPKIIVLAGSGAMFGINSALLEETYNRPAVNLGVNAGISLPVILSTAKNIVRPGDLVLLPLEYPLYNREEAVSSSLIHWANSHPDTFFQLPLKRAIEVFAKTSYTRILEGYRGLPEGFTVSGDYGAQRLDKHGDQILTERALREERHWNFLNALPDETYGKALREGSFDWGRLRQFRDELLTQGACPVFMPPPLLFQRSYVDSLTEAHFYETLPHRATSQGLFWLGRPREAMRAANDFFDTNFHLVDEARQDYTQQIIGWLGNQPMMNCQQFYQALTETS</sequence>
<proteinExistence type="predicted"/>
<gene>
    <name evidence="1" type="ORF">DEO68_11900</name>
</gene>
<reference evidence="1" key="1">
    <citation type="journal article" date="2018" name="Nat. Biotechnol.">
        <title>A standardized bacterial taxonomy based on genome phylogeny substantially revises the tree of life.</title>
        <authorList>
            <person name="Parks D.H."/>
            <person name="Chuvochina M."/>
            <person name="Waite D.W."/>
            <person name="Rinke C."/>
            <person name="Skarshewski A."/>
            <person name="Chaumeil P.A."/>
            <person name="Hugenholtz P."/>
        </authorList>
    </citation>
    <scope>NUCLEOTIDE SEQUENCE [LARGE SCALE GENOMIC DNA]</scope>
    <source>
        <strain evidence="1">UBA11284</strain>
    </source>
</reference>
<evidence type="ECO:0000313" key="1">
    <source>
        <dbReference type="EMBL" id="HCA02855.1"/>
    </source>
</evidence>
<organism evidence="1">
    <name type="scientific">Halomonas campaniensis</name>
    <dbReference type="NCBI Taxonomy" id="213554"/>
    <lineage>
        <taxon>Bacteria</taxon>
        <taxon>Pseudomonadati</taxon>
        <taxon>Pseudomonadota</taxon>
        <taxon>Gammaproteobacteria</taxon>
        <taxon>Oceanospirillales</taxon>
        <taxon>Halomonadaceae</taxon>
        <taxon>Halomonas</taxon>
    </lineage>
</organism>
<protein>
    <submittedName>
        <fullName evidence="1">Uncharacterized protein</fullName>
    </submittedName>
</protein>
<accession>A0A3D0KHN4</accession>
<dbReference type="EMBL" id="DOTR01000063">
    <property type="protein sequence ID" value="HCA02855.1"/>
    <property type="molecule type" value="Genomic_DNA"/>
</dbReference>
<comment type="caution">
    <text evidence="1">The sequence shown here is derived from an EMBL/GenBank/DDBJ whole genome shotgun (WGS) entry which is preliminary data.</text>
</comment>
<dbReference type="AlphaFoldDB" id="A0A3D0KHN4"/>
<name>A0A3D0KHN4_9GAMM</name>